<dbReference type="EC" id="2.4.2.19" evidence="5"/>
<dbReference type="InterPro" id="IPR027277">
    <property type="entry name" value="NadC/ModD"/>
</dbReference>
<evidence type="ECO:0000256" key="1">
    <source>
        <dbReference type="ARBA" id="ARBA00003237"/>
    </source>
</evidence>
<dbReference type="AlphaFoldDB" id="A0A2Z6G9W9"/>
<dbReference type="SUPFAM" id="SSF54675">
    <property type="entry name" value="Nicotinate/Quinolinate PRTase N-terminal domain-like"/>
    <property type="match status" value="1"/>
</dbReference>
<sequence length="281" mass="29888">MLLDPTLAAQIQANVRAAMDEDVRGGDLTARLIPAQAVGYASVITREAAVLCGVAWFDACFQFVDRAIEIHWLVQEGESLSAGQTICEIRGSARSLLTAERAALNFLQTLSATATQTRRYVDEVAGTRAKILDTRKTLPGLRIAQKYAVRVGGGCNQRIGLFDGILIKENHILAAGGIQQALLQAFSLASPGVTIQVEVETLDELRVALDAGAQLILLDNFDLAGMRAAVALTNGRAELEASGGVSLATVRAIADTGVDRISIGGLTKDLKAIDLSMRFKE</sequence>
<comment type="pathway">
    <text evidence="2">Cofactor biosynthesis; NAD(+) biosynthesis; nicotinate D-ribonucleotide from quinolinate: step 1/1.</text>
</comment>
<name>A0A2Z6G9W9_9PROT</name>
<dbReference type="GO" id="GO:0005737">
    <property type="term" value="C:cytoplasm"/>
    <property type="evidence" value="ECO:0007669"/>
    <property type="project" value="TreeGrafter"/>
</dbReference>
<evidence type="ECO:0000313" key="16">
    <source>
        <dbReference type="Proteomes" id="UP000033070"/>
    </source>
</evidence>
<feature type="domain" description="Quinolinate phosphoribosyl transferase N-terminal" evidence="14">
    <location>
        <begin position="28"/>
        <end position="111"/>
    </location>
</feature>
<dbReference type="GO" id="GO:0034213">
    <property type="term" value="P:quinolinate catabolic process"/>
    <property type="evidence" value="ECO:0007669"/>
    <property type="project" value="TreeGrafter"/>
</dbReference>
<evidence type="ECO:0000256" key="7">
    <source>
        <dbReference type="ARBA" id="ARBA00022676"/>
    </source>
</evidence>
<dbReference type="KEGG" id="fam:OYT1_ch0675"/>
<comment type="catalytic activity">
    <reaction evidence="10">
        <text>nicotinate beta-D-ribonucleotide + CO2 + diphosphate = quinolinate + 5-phospho-alpha-D-ribose 1-diphosphate + 2 H(+)</text>
        <dbReference type="Rhea" id="RHEA:12733"/>
        <dbReference type="ChEBI" id="CHEBI:15378"/>
        <dbReference type="ChEBI" id="CHEBI:16526"/>
        <dbReference type="ChEBI" id="CHEBI:29959"/>
        <dbReference type="ChEBI" id="CHEBI:33019"/>
        <dbReference type="ChEBI" id="CHEBI:57502"/>
        <dbReference type="ChEBI" id="CHEBI:58017"/>
        <dbReference type="EC" id="2.4.2.19"/>
    </reaction>
</comment>
<feature type="domain" description="Quinolinate phosphoribosyl transferase C-terminal" evidence="13">
    <location>
        <begin position="114"/>
        <end position="278"/>
    </location>
</feature>
<keyword evidence="16" id="KW-1185">Reference proteome</keyword>
<organism evidence="15 16">
    <name type="scientific">Ferriphaselus amnicola</name>
    <dbReference type="NCBI Taxonomy" id="1188319"/>
    <lineage>
        <taxon>Bacteria</taxon>
        <taxon>Pseudomonadati</taxon>
        <taxon>Pseudomonadota</taxon>
        <taxon>Betaproteobacteria</taxon>
        <taxon>Nitrosomonadales</taxon>
        <taxon>Gallionellaceae</taxon>
        <taxon>Ferriphaselus</taxon>
    </lineage>
</organism>
<dbReference type="NCBIfam" id="TIGR00078">
    <property type="entry name" value="nadC"/>
    <property type="match status" value="1"/>
</dbReference>
<dbReference type="PANTHER" id="PTHR32179:SF3">
    <property type="entry name" value="NICOTINATE-NUCLEOTIDE PYROPHOSPHORYLASE [CARBOXYLATING]"/>
    <property type="match status" value="1"/>
</dbReference>
<evidence type="ECO:0000259" key="14">
    <source>
        <dbReference type="Pfam" id="PF02749"/>
    </source>
</evidence>
<keyword evidence="8 12" id="KW-0808">Transferase</keyword>
<dbReference type="PANTHER" id="PTHR32179">
    <property type="entry name" value="NICOTINATE-NUCLEOTIDE PYROPHOSPHORYLASE [CARBOXYLATING]"/>
    <property type="match status" value="1"/>
</dbReference>
<proteinExistence type="inferred from homology"/>
<evidence type="ECO:0000256" key="6">
    <source>
        <dbReference type="ARBA" id="ARBA00022642"/>
    </source>
</evidence>
<dbReference type="InterPro" id="IPR036068">
    <property type="entry name" value="Nicotinate_pribotase-like_C"/>
</dbReference>
<dbReference type="UniPathway" id="UPA00253">
    <property type="reaction ID" value="UER00331"/>
</dbReference>
<accession>A0A2Z6G9W9</accession>
<dbReference type="FunFam" id="3.90.1170.20:FF:000001">
    <property type="entry name" value="Nicotinate-nucleotide diphosphorylase (Carboxylating)"/>
    <property type="match status" value="1"/>
</dbReference>
<comment type="subunit">
    <text evidence="4">Hexamer formed by 3 homodimers.</text>
</comment>
<dbReference type="InterPro" id="IPR002638">
    <property type="entry name" value="Quinolinate_PRibosylTrfase_C"/>
</dbReference>
<dbReference type="GO" id="GO:0004514">
    <property type="term" value="F:nicotinate-nucleotide diphosphorylase (carboxylating) activity"/>
    <property type="evidence" value="ECO:0007669"/>
    <property type="project" value="UniProtKB-EC"/>
</dbReference>
<evidence type="ECO:0000256" key="5">
    <source>
        <dbReference type="ARBA" id="ARBA00011944"/>
    </source>
</evidence>
<evidence type="ECO:0000256" key="9">
    <source>
        <dbReference type="ARBA" id="ARBA00033102"/>
    </source>
</evidence>
<gene>
    <name evidence="15" type="ORF">OYT1_ch0675</name>
</gene>
<dbReference type="Gene3D" id="3.90.1170.20">
    <property type="entry name" value="Quinolinate phosphoribosyl transferase, N-terminal domain"/>
    <property type="match status" value="1"/>
</dbReference>
<protein>
    <recommendedName>
        <fullName evidence="11">Probable nicotinate-nucleotide pyrophosphorylase [carboxylating]</fullName>
        <ecNumber evidence="5">2.4.2.19</ecNumber>
    </recommendedName>
    <alternativeName>
        <fullName evidence="9">Quinolinate phosphoribosyltransferase [decarboxylating]</fullName>
    </alternativeName>
</protein>
<evidence type="ECO:0000313" key="15">
    <source>
        <dbReference type="EMBL" id="BBE50242.1"/>
    </source>
</evidence>
<evidence type="ECO:0000256" key="11">
    <source>
        <dbReference type="ARBA" id="ARBA00069173"/>
    </source>
</evidence>
<evidence type="ECO:0000256" key="10">
    <source>
        <dbReference type="ARBA" id="ARBA00047445"/>
    </source>
</evidence>
<evidence type="ECO:0000256" key="3">
    <source>
        <dbReference type="ARBA" id="ARBA00009400"/>
    </source>
</evidence>
<dbReference type="PIRSF" id="PIRSF006250">
    <property type="entry name" value="NadC_ModD"/>
    <property type="match status" value="1"/>
</dbReference>
<dbReference type="STRING" id="1188319.OYT1_00076"/>
<evidence type="ECO:0000256" key="8">
    <source>
        <dbReference type="ARBA" id="ARBA00022679"/>
    </source>
</evidence>
<dbReference type="InterPro" id="IPR022412">
    <property type="entry name" value="Quinolinate_PRibosylTrfase_N"/>
</dbReference>
<dbReference type="CDD" id="cd01572">
    <property type="entry name" value="QPRTase"/>
    <property type="match status" value="1"/>
</dbReference>
<dbReference type="FunFam" id="3.20.20.70:FF:000030">
    <property type="entry name" value="Nicotinate-nucleotide pyrophosphorylase, carboxylating"/>
    <property type="match status" value="1"/>
</dbReference>
<keyword evidence="7 12" id="KW-0328">Glycosyltransferase</keyword>
<keyword evidence="6" id="KW-0662">Pyridine nucleotide biosynthesis</keyword>
<dbReference type="Gene3D" id="3.20.20.70">
    <property type="entry name" value="Aldolase class I"/>
    <property type="match status" value="1"/>
</dbReference>
<comment type="function">
    <text evidence="1">Involved in the catabolism of quinolinic acid (QA).</text>
</comment>
<reference evidence="15 16" key="1">
    <citation type="submission" date="2018-06" db="EMBL/GenBank/DDBJ databases">
        <title>OYT1 Genome Sequencing.</title>
        <authorList>
            <person name="Kato S."/>
            <person name="Itoh T."/>
            <person name="Ohkuma M."/>
        </authorList>
    </citation>
    <scope>NUCLEOTIDE SEQUENCE [LARGE SCALE GENOMIC DNA]</scope>
    <source>
        <strain evidence="15 16">OYT1</strain>
    </source>
</reference>
<dbReference type="Proteomes" id="UP000033070">
    <property type="component" value="Chromosome"/>
</dbReference>
<dbReference type="EMBL" id="AP018738">
    <property type="protein sequence ID" value="BBE50242.1"/>
    <property type="molecule type" value="Genomic_DNA"/>
</dbReference>
<dbReference type="Pfam" id="PF01729">
    <property type="entry name" value="QRPTase_C"/>
    <property type="match status" value="1"/>
</dbReference>
<evidence type="ECO:0000256" key="2">
    <source>
        <dbReference type="ARBA" id="ARBA00004893"/>
    </source>
</evidence>
<dbReference type="InterPro" id="IPR013785">
    <property type="entry name" value="Aldolase_TIM"/>
</dbReference>
<dbReference type="GO" id="GO:0009435">
    <property type="term" value="P:NAD+ biosynthetic process"/>
    <property type="evidence" value="ECO:0007669"/>
    <property type="project" value="UniProtKB-UniPathway"/>
</dbReference>
<dbReference type="InterPro" id="IPR004393">
    <property type="entry name" value="NadC"/>
</dbReference>
<comment type="similarity">
    <text evidence="3 12">Belongs to the NadC/ModD family.</text>
</comment>
<evidence type="ECO:0000256" key="12">
    <source>
        <dbReference type="PIRNR" id="PIRNR006250"/>
    </source>
</evidence>
<dbReference type="SUPFAM" id="SSF51690">
    <property type="entry name" value="Nicotinate/Quinolinate PRTase C-terminal domain-like"/>
    <property type="match status" value="1"/>
</dbReference>
<evidence type="ECO:0000259" key="13">
    <source>
        <dbReference type="Pfam" id="PF01729"/>
    </source>
</evidence>
<evidence type="ECO:0000256" key="4">
    <source>
        <dbReference type="ARBA" id="ARBA00011218"/>
    </source>
</evidence>
<dbReference type="InterPro" id="IPR037128">
    <property type="entry name" value="Quinolinate_PRibosylTase_N_sf"/>
</dbReference>
<dbReference type="Pfam" id="PF02749">
    <property type="entry name" value="QRPTase_N"/>
    <property type="match status" value="1"/>
</dbReference>